<keyword evidence="2" id="KW-1185">Reference proteome</keyword>
<dbReference type="Proteomes" id="UP000299102">
    <property type="component" value="Unassembled WGS sequence"/>
</dbReference>
<evidence type="ECO:0000313" key="1">
    <source>
        <dbReference type="EMBL" id="GBP25767.1"/>
    </source>
</evidence>
<organism evidence="1 2">
    <name type="scientific">Eumeta variegata</name>
    <name type="common">Bagworm moth</name>
    <name type="synonym">Eumeta japonica</name>
    <dbReference type="NCBI Taxonomy" id="151549"/>
    <lineage>
        <taxon>Eukaryota</taxon>
        <taxon>Metazoa</taxon>
        <taxon>Ecdysozoa</taxon>
        <taxon>Arthropoda</taxon>
        <taxon>Hexapoda</taxon>
        <taxon>Insecta</taxon>
        <taxon>Pterygota</taxon>
        <taxon>Neoptera</taxon>
        <taxon>Endopterygota</taxon>
        <taxon>Lepidoptera</taxon>
        <taxon>Glossata</taxon>
        <taxon>Ditrysia</taxon>
        <taxon>Tineoidea</taxon>
        <taxon>Psychidae</taxon>
        <taxon>Oiketicinae</taxon>
        <taxon>Eumeta</taxon>
    </lineage>
</organism>
<accession>A0A4C1UI46</accession>
<reference evidence="1 2" key="1">
    <citation type="journal article" date="2019" name="Commun. Biol.">
        <title>The bagworm genome reveals a unique fibroin gene that provides high tensile strength.</title>
        <authorList>
            <person name="Kono N."/>
            <person name="Nakamura H."/>
            <person name="Ohtoshi R."/>
            <person name="Tomita M."/>
            <person name="Numata K."/>
            <person name="Arakawa K."/>
        </authorList>
    </citation>
    <scope>NUCLEOTIDE SEQUENCE [LARGE SCALE GENOMIC DNA]</scope>
</reference>
<gene>
    <name evidence="1" type="ORF">EVAR_94785_1</name>
</gene>
<sequence>MWRSTTYVLNIKGSSEKNYATCYVVKYSTTITVRTTPRVVEISALLLFSAIFFEEDKEEKNVDEAQRYPCTTFGIRENRPTAPGGDAAVASALARTLTAASVGKDSLVKAQSKWVQLFWRYAGINNEAFDKTTFTQIVSST</sequence>
<evidence type="ECO:0000313" key="2">
    <source>
        <dbReference type="Proteomes" id="UP000299102"/>
    </source>
</evidence>
<protein>
    <submittedName>
        <fullName evidence="1">Uncharacterized protein</fullName>
    </submittedName>
</protein>
<proteinExistence type="predicted"/>
<dbReference type="AlphaFoldDB" id="A0A4C1UI46"/>
<comment type="caution">
    <text evidence="1">The sequence shown here is derived from an EMBL/GenBank/DDBJ whole genome shotgun (WGS) entry which is preliminary data.</text>
</comment>
<name>A0A4C1UI46_EUMVA</name>
<dbReference type="EMBL" id="BGZK01000172">
    <property type="protein sequence ID" value="GBP25767.1"/>
    <property type="molecule type" value="Genomic_DNA"/>
</dbReference>